<dbReference type="PANTHER" id="PTHR13345:SF13">
    <property type="entry name" value="MEDIATOR OF RNA POLYMERASE II TRANSCRIPTION SUBUNIT 10"/>
    <property type="match status" value="1"/>
</dbReference>
<keyword evidence="11" id="KW-1185">Reference proteome</keyword>
<dbReference type="OrthoDB" id="337270at2759"/>
<reference evidence="10" key="1">
    <citation type="journal article" date="2021" name="IMA Fungus">
        <title>Genomic characterization of three marine fungi, including Emericellopsis atlantica sp. nov. with signatures of a generalist lifestyle and marine biomass degradation.</title>
        <authorList>
            <person name="Hagestad O.C."/>
            <person name="Hou L."/>
            <person name="Andersen J.H."/>
            <person name="Hansen E.H."/>
            <person name="Altermark B."/>
            <person name="Li C."/>
            <person name="Kuhnert E."/>
            <person name="Cox R.J."/>
            <person name="Crous P.W."/>
            <person name="Spatafora J.W."/>
            <person name="Lail K."/>
            <person name="Amirebrahimi M."/>
            <person name="Lipzen A."/>
            <person name="Pangilinan J."/>
            <person name="Andreopoulos W."/>
            <person name="Hayes R.D."/>
            <person name="Ng V."/>
            <person name="Grigoriev I.V."/>
            <person name="Jackson S.A."/>
            <person name="Sutton T.D.S."/>
            <person name="Dobson A.D.W."/>
            <person name="Rama T."/>
        </authorList>
    </citation>
    <scope>NUCLEOTIDE SEQUENCE</scope>
    <source>
        <strain evidence="10">TRa018bII</strain>
    </source>
</reference>
<comment type="subunit">
    <text evidence="9">Component of the Mediator complex.</text>
</comment>
<name>A0A9P8C5J0_9HELO</name>
<evidence type="ECO:0000256" key="3">
    <source>
        <dbReference type="ARBA" id="ARBA00019617"/>
    </source>
</evidence>
<accession>A0A9P8C5J0</accession>
<dbReference type="AlphaFoldDB" id="A0A9P8C5J0"/>
<comment type="caution">
    <text evidence="10">The sequence shown here is derived from an EMBL/GenBank/DDBJ whole genome shotgun (WGS) entry which is preliminary data.</text>
</comment>
<comment type="similarity">
    <text evidence="2 9">Belongs to the Mediator complex subunit 10 family.</text>
</comment>
<evidence type="ECO:0000313" key="10">
    <source>
        <dbReference type="EMBL" id="KAG9234252.1"/>
    </source>
</evidence>
<proteinExistence type="inferred from homology"/>
<keyword evidence="7 9" id="KW-0539">Nucleus</keyword>
<dbReference type="GO" id="GO:0006357">
    <property type="term" value="P:regulation of transcription by RNA polymerase II"/>
    <property type="evidence" value="ECO:0007669"/>
    <property type="project" value="InterPro"/>
</dbReference>
<keyword evidence="6 9" id="KW-0804">Transcription</keyword>
<dbReference type="GO" id="GO:0016592">
    <property type="term" value="C:mediator complex"/>
    <property type="evidence" value="ECO:0007669"/>
    <property type="project" value="InterPro"/>
</dbReference>
<dbReference type="GO" id="GO:0003712">
    <property type="term" value="F:transcription coregulator activity"/>
    <property type="evidence" value="ECO:0007669"/>
    <property type="project" value="InterPro"/>
</dbReference>
<comment type="function">
    <text evidence="9">Component of the Mediator complex, a coactivator involved in the regulated transcription of nearly all RNA polymerase II-dependent genes. Mediator functions as a bridge to convey information from gene-specific regulatory proteins to the basal RNA polymerase II transcription machinery. Mediator is recruited to promoters by direct interactions with regulatory proteins and serves as a scaffold for the assembly of a functional preinitiation complex with RNA polymerase II and the general transcription factors.</text>
</comment>
<evidence type="ECO:0000256" key="1">
    <source>
        <dbReference type="ARBA" id="ARBA00004123"/>
    </source>
</evidence>
<sequence>MAPVGQSDHDVIERQLKDIIQDLYQTMIQVNAYDMAGRPTEEVLKQQIEALLLSLQKVARSSKTISLPLITGDLINYIDNGRNPDIYTREFVELVRRSNQLMKGKEAAFRSFRDVLAEEMGMGMPELKEDVRGVLESTGGVDGGGGN</sequence>
<keyword evidence="5 9" id="KW-0010">Activator</keyword>
<comment type="subcellular location">
    <subcellularLocation>
        <location evidence="1 9">Nucleus</location>
    </subcellularLocation>
</comment>
<evidence type="ECO:0000256" key="5">
    <source>
        <dbReference type="ARBA" id="ARBA00023159"/>
    </source>
</evidence>
<evidence type="ECO:0000256" key="2">
    <source>
        <dbReference type="ARBA" id="ARBA00005389"/>
    </source>
</evidence>
<gene>
    <name evidence="9" type="primary">MED10</name>
    <name evidence="10" type="ORF">BJ875DRAFT_18693</name>
</gene>
<organism evidence="10 11">
    <name type="scientific">Amylocarpus encephaloides</name>
    <dbReference type="NCBI Taxonomy" id="45428"/>
    <lineage>
        <taxon>Eukaryota</taxon>
        <taxon>Fungi</taxon>
        <taxon>Dikarya</taxon>
        <taxon>Ascomycota</taxon>
        <taxon>Pezizomycotina</taxon>
        <taxon>Leotiomycetes</taxon>
        <taxon>Helotiales</taxon>
        <taxon>Helotiales incertae sedis</taxon>
        <taxon>Amylocarpus</taxon>
    </lineage>
</organism>
<dbReference type="InterPro" id="IPR019145">
    <property type="entry name" value="Mediator_Med10"/>
</dbReference>
<dbReference type="PANTHER" id="PTHR13345">
    <property type="entry name" value="MEDIATOR OF RNA POLYMERASE II TRANSCRIPTION SUBUNIT 10"/>
    <property type="match status" value="1"/>
</dbReference>
<evidence type="ECO:0000313" key="11">
    <source>
        <dbReference type="Proteomes" id="UP000824998"/>
    </source>
</evidence>
<protein>
    <recommendedName>
        <fullName evidence="3 9">Mediator of RNA polymerase II transcription subunit 10</fullName>
    </recommendedName>
    <alternativeName>
        <fullName evidence="8 9">Mediator complex subunit 10</fullName>
    </alternativeName>
</protein>
<dbReference type="Proteomes" id="UP000824998">
    <property type="component" value="Unassembled WGS sequence"/>
</dbReference>
<evidence type="ECO:0000256" key="7">
    <source>
        <dbReference type="ARBA" id="ARBA00023242"/>
    </source>
</evidence>
<dbReference type="Pfam" id="PF09748">
    <property type="entry name" value="Med10"/>
    <property type="match status" value="1"/>
</dbReference>
<evidence type="ECO:0000256" key="9">
    <source>
        <dbReference type="RuleBase" id="RU364146"/>
    </source>
</evidence>
<keyword evidence="4 9" id="KW-0805">Transcription regulation</keyword>
<evidence type="ECO:0000256" key="8">
    <source>
        <dbReference type="ARBA" id="ARBA00032004"/>
    </source>
</evidence>
<dbReference type="EMBL" id="MU251469">
    <property type="protein sequence ID" value="KAG9234252.1"/>
    <property type="molecule type" value="Genomic_DNA"/>
</dbReference>
<evidence type="ECO:0000256" key="6">
    <source>
        <dbReference type="ARBA" id="ARBA00023163"/>
    </source>
</evidence>
<evidence type="ECO:0000256" key="4">
    <source>
        <dbReference type="ARBA" id="ARBA00023015"/>
    </source>
</evidence>